<sequence length="345" mass="37386">MTRTAVLICPGRGTYNKPELGYLHRHHGARMEMFRRFDAIRAEAGQEAVTALDAAERYTVGKYSRGDVASPLIYAASLADAQVLAEDIEVVAVTGNSMGWYIALAAAGALSPENGFRVVNTMGTLMQEHLIGGQLVYPFTGEDWADDPARKAELLAHVARIDALPGHDLSQSINLGGMLVLAGNEEGLKAFEASQPVVQERFPMRLANHAAFHTRLQAPVAVEGRQRLSADLFTQPDRPMIDGRGKIWWPGATDTEALWGYTLGHQVTEPYDFTRAVQTAAREFAPDLFIVTGPGATLSGAVAQSLVLANWRGMGDKVAFQVRQAEVPFLVAMGRDDQRGLVCAA</sequence>
<dbReference type="Gene3D" id="3.30.70.250">
    <property type="entry name" value="Malonyl-CoA ACP transacylase, ACP-binding"/>
    <property type="match status" value="1"/>
</dbReference>
<dbReference type="STRING" id="639004.SAMN04488239_102215"/>
<keyword evidence="7" id="KW-1185">Reference proteome</keyword>
<dbReference type="SMART" id="SM00827">
    <property type="entry name" value="PKS_AT"/>
    <property type="match status" value="1"/>
</dbReference>
<dbReference type="PANTHER" id="PTHR42681">
    <property type="entry name" value="MALONYL-COA-ACYL CARRIER PROTEIN TRANSACYLASE, MITOCHONDRIAL"/>
    <property type="match status" value="1"/>
</dbReference>
<comment type="catalytic activity">
    <reaction evidence="4">
        <text>holo-[ACP] + malonyl-CoA = malonyl-[ACP] + CoA</text>
        <dbReference type="Rhea" id="RHEA:41792"/>
        <dbReference type="Rhea" id="RHEA-COMP:9623"/>
        <dbReference type="Rhea" id="RHEA-COMP:9685"/>
        <dbReference type="ChEBI" id="CHEBI:57287"/>
        <dbReference type="ChEBI" id="CHEBI:57384"/>
        <dbReference type="ChEBI" id="CHEBI:64479"/>
        <dbReference type="ChEBI" id="CHEBI:78449"/>
        <dbReference type="EC" id="2.3.1.39"/>
    </reaction>
</comment>
<dbReference type="InterPro" id="IPR014043">
    <property type="entry name" value="Acyl_transferase_dom"/>
</dbReference>
<dbReference type="EC" id="2.3.1.39" evidence="1"/>
<keyword evidence="2" id="KW-0808">Transferase</keyword>
<evidence type="ECO:0000256" key="2">
    <source>
        <dbReference type="ARBA" id="ARBA00022679"/>
    </source>
</evidence>
<dbReference type="EMBL" id="FMZV01000002">
    <property type="protein sequence ID" value="SDC41339.1"/>
    <property type="molecule type" value="Genomic_DNA"/>
</dbReference>
<dbReference type="RefSeq" id="WP_093027742.1">
    <property type="nucleotide sequence ID" value="NZ_FMZV01000002.1"/>
</dbReference>
<gene>
    <name evidence="6" type="ORF">SAMN04488239_102215</name>
</gene>
<organism evidence="6 7">
    <name type="scientific">Ruegeria marina</name>
    <dbReference type="NCBI Taxonomy" id="639004"/>
    <lineage>
        <taxon>Bacteria</taxon>
        <taxon>Pseudomonadati</taxon>
        <taxon>Pseudomonadota</taxon>
        <taxon>Alphaproteobacteria</taxon>
        <taxon>Rhodobacterales</taxon>
        <taxon>Roseobacteraceae</taxon>
        <taxon>Ruegeria</taxon>
    </lineage>
</organism>
<keyword evidence="3" id="KW-0012">Acyltransferase</keyword>
<dbReference type="InterPro" id="IPR001227">
    <property type="entry name" value="Ac_transferase_dom_sf"/>
</dbReference>
<dbReference type="GO" id="GO:0006633">
    <property type="term" value="P:fatty acid biosynthetic process"/>
    <property type="evidence" value="ECO:0007669"/>
    <property type="project" value="TreeGrafter"/>
</dbReference>
<name>A0A1G6LDN1_9RHOB</name>
<dbReference type="Gene3D" id="3.40.366.10">
    <property type="entry name" value="Malonyl-Coenzyme A Acyl Carrier Protein, domain 2"/>
    <property type="match status" value="1"/>
</dbReference>
<evidence type="ECO:0000256" key="4">
    <source>
        <dbReference type="ARBA" id="ARBA00048462"/>
    </source>
</evidence>
<feature type="domain" description="Malonyl-CoA:ACP transacylase (MAT)" evidence="5">
    <location>
        <begin position="40"/>
        <end position="337"/>
    </location>
</feature>
<reference evidence="7" key="1">
    <citation type="submission" date="2016-10" db="EMBL/GenBank/DDBJ databases">
        <authorList>
            <person name="Varghese N."/>
            <person name="Submissions S."/>
        </authorList>
    </citation>
    <scope>NUCLEOTIDE SEQUENCE [LARGE SCALE GENOMIC DNA]</scope>
    <source>
        <strain evidence="7">CGMCC 1.9108</strain>
    </source>
</reference>
<evidence type="ECO:0000256" key="3">
    <source>
        <dbReference type="ARBA" id="ARBA00023315"/>
    </source>
</evidence>
<evidence type="ECO:0000313" key="6">
    <source>
        <dbReference type="EMBL" id="SDC41339.1"/>
    </source>
</evidence>
<dbReference type="OrthoDB" id="5756162at2"/>
<dbReference type="InterPro" id="IPR050858">
    <property type="entry name" value="Mal-CoA-ACP_Trans/PKS_FabD"/>
</dbReference>
<evidence type="ECO:0000259" key="5">
    <source>
        <dbReference type="SMART" id="SM00827"/>
    </source>
</evidence>
<dbReference type="Proteomes" id="UP000199628">
    <property type="component" value="Unassembled WGS sequence"/>
</dbReference>
<dbReference type="AlphaFoldDB" id="A0A1G6LDN1"/>
<evidence type="ECO:0000256" key="1">
    <source>
        <dbReference type="ARBA" id="ARBA00013258"/>
    </source>
</evidence>
<dbReference type="GO" id="GO:0004314">
    <property type="term" value="F:[acyl-carrier-protein] S-malonyltransferase activity"/>
    <property type="evidence" value="ECO:0007669"/>
    <property type="project" value="UniProtKB-EC"/>
</dbReference>
<proteinExistence type="predicted"/>
<dbReference type="PANTHER" id="PTHR42681:SF1">
    <property type="entry name" value="MALONYL-COA-ACYL CARRIER PROTEIN TRANSACYLASE, MITOCHONDRIAL"/>
    <property type="match status" value="1"/>
</dbReference>
<accession>A0A1G6LDN1</accession>
<dbReference type="InterPro" id="IPR016035">
    <property type="entry name" value="Acyl_Trfase/lysoPLipase"/>
</dbReference>
<protein>
    <recommendedName>
        <fullName evidence="1">[acyl-carrier-protein] S-malonyltransferase</fullName>
        <ecNumber evidence="1">2.3.1.39</ecNumber>
    </recommendedName>
</protein>
<dbReference type="SUPFAM" id="SSF52151">
    <property type="entry name" value="FabD/lysophospholipase-like"/>
    <property type="match status" value="1"/>
</dbReference>
<evidence type="ECO:0000313" key="7">
    <source>
        <dbReference type="Proteomes" id="UP000199628"/>
    </source>
</evidence>